<evidence type="ECO:0000256" key="3">
    <source>
        <dbReference type="HAMAP-Rule" id="MF_00245"/>
    </source>
</evidence>
<dbReference type="AlphaFoldDB" id="A0AAW9K744"/>
<dbReference type="InterPro" id="IPR013324">
    <property type="entry name" value="RNA_pol_sigma_r3/r4-like"/>
</dbReference>
<accession>A0AAW9K744</accession>
<dbReference type="RefSeq" id="WP_010049613.1">
    <property type="nucleotide sequence ID" value="NZ_CAJGUR010000023.1"/>
</dbReference>
<dbReference type="EMBL" id="JAVBVO010000005">
    <property type="protein sequence ID" value="MDZ5760390.1"/>
    <property type="molecule type" value="Genomic_DNA"/>
</dbReference>
<proteinExistence type="inferred from homology"/>
<comment type="similarity">
    <text evidence="1 3">Belongs to the UPF0122 family.</text>
</comment>
<keyword evidence="4" id="KW-0238">DNA-binding</keyword>
<dbReference type="NCBIfam" id="NF001068">
    <property type="entry name" value="PRK00118.1-4"/>
    <property type="match status" value="1"/>
</dbReference>
<dbReference type="InterPro" id="IPR036388">
    <property type="entry name" value="WH-like_DNA-bd_sf"/>
</dbReference>
<dbReference type="NCBIfam" id="NF045758">
    <property type="entry name" value="YlxM"/>
    <property type="match status" value="1"/>
</dbReference>
<dbReference type="HAMAP" id="MF_00245">
    <property type="entry name" value="UPF0122"/>
    <property type="match status" value="1"/>
</dbReference>
<dbReference type="InterPro" id="IPR054831">
    <property type="entry name" value="UPF0122_fam_protein"/>
</dbReference>
<dbReference type="NCBIfam" id="NF001070">
    <property type="entry name" value="PRK00118.1-6"/>
    <property type="match status" value="1"/>
</dbReference>
<evidence type="ECO:0000256" key="1">
    <source>
        <dbReference type="ARBA" id="ARBA00008720"/>
    </source>
</evidence>
<protein>
    <recommendedName>
        <fullName evidence="3">UPF0122 protein RAK27_17255</fullName>
    </recommendedName>
</protein>
<evidence type="ECO:0000256" key="2">
    <source>
        <dbReference type="ARBA" id="ARBA00024764"/>
    </source>
</evidence>
<dbReference type="Proteomes" id="UP001290462">
    <property type="component" value="Unassembled WGS sequence"/>
</dbReference>
<dbReference type="SUPFAM" id="SSF88659">
    <property type="entry name" value="Sigma3 and sigma4 domains of RNA polymerase sigma factors"/>
    <property type="match status" value="1"/>
</dbReference>
<dbReference type="Pfam" id="PF04297">
    <property type="entry name" value="UPF0122"/>
    <property type="match status" value="1"/>
</dbReference>
<dbReference type="GeneID" id="83606245"/>
<evidence type="ECO:0000313" key="4">
    <source>
        <dbReference type="EMBL" id="MDZ5760390.1"/>
    </source>
</evidence>
<dbReference type="PANTHER" id="PTHR40083:SF1">
    <property type="entry name" value="UPF0122 PROTEIN YLXM"/>
    <property type="match status" value="1"/>
</dbReference>
<dbReference type="InterPro" id="IPR007394">
    <property type="entry name" value="UPF0122"/>
</dbReference>
<evidence type="ECO:0000313" key="5">
    <source>
        <dbReference type="Proteomes" id="UP001290462"/>
    </source>
</evidence>
<dbReference type="GO" id="GO:0003677">
    <property type="term" value="F:DNA binding"/>
    <property type="evidence" value="ECO:0007669"/>
    <property type="project" value="UniProtKB-KW"/>
</dbReference>
<reference evidence="4" key="1">
    <citation type="submission" date="2023-08" db="EMBL/GenBank/DDBJ databases">
        <title>Genomic characterization of piscicolin 126 produced by Carnobacterium maltaromaticum CM22 strain isolated from salmon (Salmo salar).</title>
        <authorList>
            <person name="Gonzalez-Gragera E."/>
            <person name="Garcia-Lopez J.D."/>
            <person name="Teso-Perez C."/>
            <person name="Gimenez-Hernandez I."/>
            <person name="Peralta-Sanchez J.M."/>
            <person name="Valdivia E."/>
            <person name="Montalban-Lopez M."/>
            <person name="Martin-Platero A.M."/>
            <person name="Banos A."/>
            <person name="Martinez-Bueno M."/>
        </authorList>
    </citation>
    <scope>NUCLEOTIDE SEQUENCE</scope>
    <source>
        <strain evidence="4">CM22</strain>
    </source>
</reference>
<dbReference type="Gene3D" id="1.10.10.10">
    <property type="entry name" value="Winged helix-like DNA-binding domain superfamily/Winged helix DNA-binding domain"/>
    <property type="match status" value="1"/>
</dbReference>
<name>A0AAW9K744_CARML</name>
<dbReference type="PANTHER" id="PTHR40083">
    <property type="entry name" value="UPF0122 PROTEIN CBO2450/CLC_2298"/>
    <property type="match status" value="1"/>
</dbReference>
<sequence>MELEKTNQMNALFEFYESLLTEKQQNYMQLYYADDFSLGEIAEEFGVSRQAVYDNIKRTEHILKEYERKLHNVANFVESEAVIEELTNYVKENYPLDQTLIKLIEALQTEKDNE</sequence>
<organism evidence="4 5">
    <name type="scientific">Carnobacterium maltaromaticum</name>
    <name type="common">Carnobacterium piscicola</name>
    <dbReference type="NCBI Taxonomy" id="2751"/>
    <lineage>
        <taxon>Bacteria</taxon>
        <taxon>Bacillati</taxon>
        <taxon>Bacillota</taxon>
        <taxon>Bacilli</taxon>
        <taxon>Lactobacillales</taxon>
        <taxon>Carnobacteriaceae</taxon>
        <taxon>Carnobacterium</taxon>
    </lineage>
</organism>
<comment type="caution">
    <text evidence="4">The sequence shown here is derived from an EMBL/GenBank/DDBJ whole genome shotgun (WGS) entry which is preliminary data.</text>
</comment>
<comment type="function">
    <text evidence="2 3">Might take part in the signal recognition particle (SRP) pathway. This is inferred from the conservation of its genetic proximity to ftsY/ffh. May be a regulatory protein.</text>
</comment>
<gene>
    <name evidence="4" type="ORF">RAK27_17255</name>
</gene>